<dbReference type="Gene3D" id="3.40.50.1010">
    <property type="entry name" value="5'-nuclease"/>
    <property type="match status" value="1"/>
</dbReference>
<organism evidence="5 6">
    <name type="scientific">Caldiarchaeum subterraneum</name>
    <dbReference type="NCBI Taxonomy" id="311458"/>
    <lineage>
        <taxon>Archaea</taxon>
        <taxon>Nitrososphaerota</taxon>
        <taxon>Candidatus Caldarchaeales</taxon>
        <taxon>Candidatus Caldarchaeaceae</taxon>
        <taxon>Candidatus Caldarchaeum</taxon>
    </lineage>
</organism>
<dbReference type="GO" id="GO:0046872">
    <property type="term" value="F:metal ion binding"/>
    <property type="evidence" value="ECO:0007669"/>
    <property type="project" value="UniProtKB-KW"/>
</dbReference>
<dbReference type="AlphaFoldDB" id="A0A832ZVU7"/>
<dbReference type="PANTHER" id="PTHR12814:SF2">
    <property type="entry name" value="RNA-BINDING PROTEIN NOB1"/>
    <property type="match status" value="1"/>
</dbReference>
<evidence type="ECO:0000313" key="6">
    <source>
        <dbReference type="Proteomes" id="UP000608579"/>
    </source>
</evidence>
<dbReference type="SUPFAM" id="SSF88723">
    <property type="entry name" value="PIN domain-like"/>
    <property type="match status" value="1"/>
</dbReference>
<feature type="domain" description="Ribonuclease PIN" evidence="4">
    <location>
        <begin position="8"/>
        <end position="95"/>
    </location>
</feature>
<evidence type="ECO:0000256" key="2">
    <source>
        <dbReference type="ARBA" id="ARBA00022723"/>
    </source>
</evidence>
<dbReference type="InterPro" id="IPR039907">
    <property type="entry name" value="NOB1"/>
</dbReference>
<dbReference type="Pfam" id="PF17146">
    <property type="entry name" value="PIN_6"/>
    <property type="match status" value="1"/>
</dbReference>
<name>A0A832ZVU7_CALS0</name>
<dbReference type="GO" id="GO:0004521">
    <property type="term" value="F:RNA endonuclease activity"/>
    <property type="evidence" value="ECO:0007669"/>
    <property type="project" value="TreeGrafter"/>
</dbReference>
<reference evidence="5" key="1">
    <citation type="journal article" date="2020" name="ISME J.">
        <title>Gammaproteobacteria mediating utilization of methyl-, sulfur- and petroleum organic compounds in deep ocean hydrothermal plumes.</title>
        <authorList>
            <person name="Zhou Z."/>
            <person name="Liu Y."/>
            <person name="Pan J."/>
            <person name="Cron B.R."/>
            <person name="Toner B.M."/>
            <person name="Anantharaman K."/>
            <person name="Breier J.A."/>
            <person name="Dick G.J."/>
            <person name="Li M."/>
        </authorList>
    </citation>
    <scope>NUCLEOTIDE SEQUENCE</scope>
    <source>
        <strain evidence="5">SZUA-1515</strain>
    </source>
</reference>
<dbReference type="InterPro" id="IPR033411">
    <property type="entry name" value="Ribonuclease_PIN"/>
</dbReference>
<dbReference type="PANTHER" id="PTHR12814">
    <property type="entry name" value="RNA-BINDING PROTEIN NOB1"/>
    <property type="match status" value="1"/>
</dbReference>
<proteinExistence type="predicted"/>
<dbReference type="EMBL" id="DQVM01000088">
    <property type="protein sequence ID" value="HIQ29828.1"/>
    <property type="molecule type" value="Genomic_DNA"/>
</dbReference>
<keyword evidence="1" id="KW-0540">Nuclease</keyword>
<comment type="caution">
    <text evidence="5">The sequence shown here is derived from an EMBL/GenBank/DDBJ whole genome shotgun (WGS) entry which is preliminary data.</text>
</comment>
<keyword evidence="3" id="KW-0378">Hydrolase</keyword>
<evidence type="ECO:0000259" key="4">
    <source>
        <dbReference type="Pfam" id="PF17146"/>
    </source>
</evidence>
<evidence type="ECO:0000256" key="3">
    <source>
        <dbReference type="ARBA" id="ARBA00022801"/>
    </source>
</evidence>
<keyword evidence="2" id="KW-0479">Metal-binding</keyword>
<accession>A0A832ZVU7</accession>
<keyword evidence="5" id="KW-0255">Endonuclease</keyword>
<dbReference type="CDD" id="cd00065">
    <property type="entry name" value="FYVE_like_SF"/>
    <property type="match status" value="1"/>
</dbReference>
<dbReference type="CDD" id="cd09876">
    <property type="entry name" value="PIN_Nob1-like"/>
    <property type="match status" value="1"/>
</dbReference>
<dbReference type="GO" id="GO:0016787">
    <property type="term" value="F:hydrolase activity"/>
    <property type="evidence" value="ECO:0007669"/>
    <property type="project" value="UniProtKB-KW"/>
</dbReference>
<evidence type="ECO:0000313" key="5">
    <source>
        <dbReference type="EMBL" id="HIQ29828.1"/>
    </source>
</evidence>
<protein>
    <submittedName>
        <fullName evidence="5">NOB1 family endonuclease</fullName>
    </submittedName>
</protein>
<dbReference type="GO" id="GO:0030490">
    <property type="term" value="P:maturation of SSU-rRNA"/>
    <property type="evidence" value="ECO:0007669"/>
    <property type="project" value="TreeGrafter"/>
</dbReference>
<evidence type="ECO:0000256" key="1">
    <source>
        <dbReference type="ARBA" id="ARBA00022722"/>
    </source>
</evidence>
<sequence>MVVRRSVVVLDTAALLSMQLESLSDRLVTSRLVVEEVRYGNLSPERVEAAVEAGVLEVLQPSGDAVGKIRESAGETGDLLFLSDADVEVLALAYEFMSRGYEVKIATDDYSVQNVALRLGIRVAGVRHPKIRKTVRWVIRCRRCGRKFKTFRRSCPFCGGEVARDAE</sequence>
<dbReference type="Proteomes" id="UP000608579">
    <property type="component" value="Unassembled WGS sequence"/>
</dbReference>
<dbReference type="GO" id="GO:0030688">
    <property type="term" value="C:preribosome, small subunit precursor"/>
    <property type="evidence" value="ECO:0007669"/>
    <property type="project" value="TreeGrafter"/>
</dbReference>
<dbReference type="InterPro" id="IPR029060">
    <property type="entry name" value="PIN-like_dom_sf"/>
</dbReference>
<gene>
    <name evidence="5" type="ORF">EYH45_04605</name>
</gene>